<name>A0A2T4YUV0_9SPHN</name>
<evidence type="ECO:0000313" key="3">
    <source>
        <dbReference type="Proteomes" id="UP000240996"/>
    </source>
</evidence>
<reference evidence="2 3" key="1">
    <citation type="submission" date="2018-04" db="EMBL/GenBank/DDBJ databases">
        <title>Genomic Encyclopedia of Type Strains, Phase III (KMG-III): the genomes of soil and plant-associated and newly described type strains.</title>
        <authorList>
            <person name="Whitman W."/>
        </authorList>
    </citation>
    <scope>NUCLEOTIDE SEQUENCE [LARGE SCALE GENOMIC DNA]</scope>
    <source>
        <strain evidence="2 3">NW12</strain>
    </source>
</reference>
<dbReference type="InterPro" id="IPR014567">
    <property type="entry name" value="UCP031900"/>
</dbReference>
<proteinExistence type="predicted"/>
<dbReference type="InterPro" id="IPR027372">
    <property type="entry name" value="Phytase-like_dom"/>
</dbReference>
<keyword evidence="3" id="KW-1185">Reference proteome</keyword>
<sequence length="344" mass="36822">MRRIPTLLFVLASVHLLVPGWSGTSRLPLLGAAADMTATRVRIDPADPSRRRLGGLTYLGGVVLRSRDSAFGGYSSIAVRRRASRTQVTLLSDGGNIVRFHIGDDWRPAGIGFAALPGGPGQGWSKRDRDSESLTIDAATGTAWVGFEYWNAVGRYAAGADGTLLARFEGMVRPRAMREWPDNGGPESMVRLRDGRFVVLSETARPRVRTSAGGVGRGTGRRGLFFAGDPLTARGVGFIYVPPAGFSPVDVAELPDGRLIVLNRAFAAPFAFSNAVTVIESGAIRAGAVVRGREIARLAAPLVHDNFEGIAVGREGGDTVVWIVSDDNETVLERTLLLKFRLEG</sequence>
<dbReference type="Pfam" id="PF13449">
    <property type="entry name" value="Phytase-like"/>
    <property type="match status" value="1"/>
</dbReference>
<dbReference type="PIRSF" id="PIRSF031900">
    <property type="entry name" value="UCP031900"/>
    <property type="match status" value="1"/>
</dbReference>
<organism evidence="2 3">
    <name type="scientific">Sphingomonas aerolata</name>
    <dbReference type="NCBI Taxonomy" id="185951"/>
    <lineage>
        <taxon>Bacteria</taxon>
        <taxon>Pseudomonadati</taxon>
        <taxon>Pseudomonadota</taxon>
        <taxon>Alphaproteobacteria</taxon>
        <taxon>Sphingomonadales</taxon>
        <taxon>Sphingomonadaceae</taxon>
        <taxon>Sphingomonas</taxon>
    </lineage>
</organism>
<dbReference type="AlphaFoldDB" id="A0A2T4YUV0"/>
<protein>
    <recommendedName>
        <fullName evidence="1">Phytase-like domain-containing protein</fullName>
    </recommendedName>
</protein>
<dbReference type="Proteomes" id="UP000240996">
    <property type="component" value="Unassembled WGS sequence"/>
</dbReference>
<evidence type="ECO:0000259" key="1">
    <source>
        <dbReference type="Pfam" id="PF13449"/>
    </source>
</evidence>
<evidence type="ECO:0000313" key="2">
    <source>
        <dbReference type="EMBL" id="PTM47586.1"/>
    </source>
</evidence>
<accession>A0A2T4YUV0</accession>
<dbReference type="EMBL" id="PZZN01000001">
    <property type="protein sequence ID" value="PTM47586.1"/>
    <property type="molecule type" value="Genomic_DNA"/>
</dbReference>
<dbReference type="RefSeq" id="WP_244180418.1">
    <property type="nucleotide sequence ID" value="NZ_PZZN01000001.1"/>
</dbReference>
<feature type="domain" description="Phytase-like" evidence="1">
    <location>
        <begin position="70"/>
        <end position="328"/>
    </location>
</feature>
<comment type="caution">
    <text evidence="2">The sequence shown here is derived from an EMBL/GenBank/DDBJ whole genome shotgun (WGS) entry which is preliminary data.</text>
</comment>
<gene>
    <name evidence="2" type="ORF">C8J24_0985</name>
</gene>